<protein>
    <recommendedName>
        <fullName evidence="3">Ribokinase</fullName>
    </recommendedName>
</protein>
<dbReference type="RefSeq" id="WP_011386631.1">
    <property type="nucleotide sequence ID" value="NC_007626.1"/>
</dbReference>
<dbReference type="EMBL" id="AP007255">
    <property type="protein sequence ID" value="BAE53087.1"/>
    <property type="molecule type" value="Genomic_DNA"/>
</dbReference>
<proteinExistence type="predicted"/>
<evidence type="ECO:0000313" key="2">
    <source>
        <dbReference type="Proteomes" id="UP000007058"/>
    </source>
</evidence>
<reference evidence="1 2" key="1">
    <citation type="journal article" date="2005" name="DNA Res.">
        <title>Complete genome sequence of the facultative anaerobic magnetotactic bacterium Magnetospirillum sp. strain AMB-1.</title>
        <authorList>
            <person name="Matsunaga T."/>
            <person name="Okamura Y."/>
            <person name="Fukuda Y."/>
            <person name="Wahyudi A.T."/>
            <person name="Murase Y."/>
            <person name="Takeyama H."/>
        </authorList>
    </citation>
    <scope>NUCLEOTIDE SEQUENCE [LARGE SCALE GENOMIC DNA]</scope>
    <source>
        <strain evidence="2">ATCC 700264 / AMB-1</strain>
    </source>
</reference>
<organism evidence="1 2">
    <name type="scientific">Paramagnetospirillum magneticum (strain ATCC 700264 / AMB-1)</name>
    <name type="common">Magnetospirillum magneticum</name>
    <dbReference type="NCBI Taxonomy" id="342108"/>
    <lineage>
        <taxon>Bacteria</taxon>
        <taxon>Pseudomonadati</taxon>
        <taxon>Pseudomonadota</taxon>
        <taxon>Alphaproteobacteria</taxon>
        <taxon>Rhodospirillales</taxon>
        <taxon>Magnetospirillaceae</taxon>
        <taxon>Paramagnetospirillum</taxon>
    </lineage>
</organism>
<evidence type="ECO:0000313" key="1">
    <source>
        <dbReference type="EMBL" id="BAE53087.1"/>
    </source>
</evidence>
<name>Q2VZ88_PARM1</name>
<dbReference type="AlphaFoldDB" id="Q2VZ88"/>
<evidence type="ECO:0008006" key="3">
    <source>
        <dbReference type="Google" id="ProtNLM"/>
    </source>
</evidence>
<gene>
    <name evidence="1" type="ordered locus">amb4283</name>
</gene>
<dbReference type="KEGG" id="mag:amb4283"/>
<keyword evidence="2" id="KW-1185">Reference proteome</keyword>
<accession>Q2VZ88</accession>
<dbReference type="Pfam" id="PF11351">
    <property type="entry name" value="GTA_holin_3TM"/>
    <property type="match status" value="1"/>
</dbReference>
<sequence>MDPITIALGLAQFVPGLIRWIGGDDAEKAAKVADQVVGVARSVTGRPDGQDALTAIKADPALALQMQQAWLAHEIELAREETRQLAEINATMRVEAASDDGYVRRWRPTFGYAVALTWTATMGAISWAIVAEPAQAPSIIAALVNTSPIWGIALGVLGVAVVKRSQDKSRRQP</sequence>
<dbReference type="InterPro" id="IPR021497">
    <property type="entry name" value="GTA_holin_3TM"/>
</dbReference>
<dbReference type="HOGENOM" id="CLU_120994_0_0_5"/>
<dbReference type="OrthoDB" id="7366354at2"/>
<dbReference type="STRING" id="342108.amb4283"/>
<dbReference type="Proteomes" id="UP000007058">
    <property type="component" value="Chromosome"/>
</dbReference>